<dbReference type="RefSeq" id="WP_200351294.1">
    <property type="nucleotide sequence ID" value="NZ_BAABHZ010000006.1"/>
</dbReference>
<gene>
    <name evidence="1" type="ORF">JIN84_12070</name>
</gene>
<comment type="caution">
    <text evidence="1">The sequence shown here is derived from an EMBL/GenBank/DDBJ whole genome shotgun (WGS) entry which is preliminary data.</text>
</comment>
<dbReference type="AlphaFoldDB" id="A0A934VAM6"/>
<keyword evidence="2" id="KW-1185">Reference proteome</keyword>
<evidence type="ECO:0000313" key="1">
    <source>
        <dbReference type="EMBL" id="MBK1816353.1"/>
    </source>
</evidence>
<reference evidence="1" key="1">
    <citation type="submission" date="2021-01" db="EMBL/GenBank/DDBJ databases">
        <title>Modified the classification status of verrucomicrobia.</title>
        <authorList>
            <person name="Feng X."/>
        </authorList>
    </citation>
    <scope>NUCLEOTIDE SEQUENCE</scope>
    <source>
        <strain evidence="1">JCM 18052</strain>
    </source>
</reference>
<protein>
    <recommendedName>
        <fullName evidence="3">Lipoprotein</fullName>
    </recommendedName>
</protein>
<name>A0A934VAM6_9BACT</name>
<evidence type="ECO:0000313" key="2">
    <source>
        <dbReference type="Proteomes" id="UP000600139"/>
    </source>
</evidence>
<dbReference type="PROSITE" id="PS51257">
    <property type="entry name" value="PROKAR_LIPOPROTEIN"/>
    <property type="match status" value="1"/>
</dbReference>
<accession>A0A934VAM6</accession>
<proteinExistence type="predicted"/>
<organism evidence="1 2">
    <name type="scientific">Luteolibacter yonseiensis</name>
    <dbReference type="NCBI Taxonomy" id="1144680"/>
    <lineage>
        <taxon>Bacteria</taxon>
        <taxon>Pseudomonadati</taxon>
        <taxon>Verrucomicrobiota</taxon>
        <taxon>Verrucomicrobiia</taxon>
        <taxon>Verrucomicrobiales</taxon>
        <taxon>Verrucomicrobiaceae</taxon>
        <taxon>Luteolibacter</taxon>
    </lineage>
</organism>
<sequence length="148" mass="15828">MKTPLITLLAVALGLSVSCKEKSPEVKKVENATEDAVASGKMTKDEAKAVNDIAQKADEMKTEAGNLAREHLAALDKAVTAEEMKAAVKDATKANIDLATKSGLMVKEQAELALKSIDQIDVLPEPALKQAIEQLKIAFKQMQEQAGK</sequence>
<evidence type="ECO:0008006" key="3">
    <source>
        <dbReference type="Google" id="ProtNLM"/>
    </source>
</evidence>
<dbReference type="Proteomes" id="UP000600139">
    <property type="component" value="Unassembled WGS sequence"/>
</dbReference>
<dbReference type="EMBL" id="JAENIK010000011">
    <property type="protein sequence ID" value="MBK1816353.1"/>
    <property type="molecule type" value="Genomic_DNA"/>
</dbReference>